<reference evidence="3 4" key="1">
    <citation type="journal article" date="2019" name="Int. J. Syst. Evol. Microbiol.">
        <title>The Global Catalogue of Microorganisms (GCM) 10K type strain sequencing project: providing services to taxonomists for standard genome sequencing and annotation.</title>
        <authorList>
            <consortium name="The Broad Institute Genomics Platform"/>
            <consortium name="The Broad Institute Genome Sequencing Center for Infectious Disease"/>
            <person name="Wu L."/>
            <person name="Ma J."/>
        </authorList>
    </citation>
    <scope>NUCLEOTIDE SEQUENCE [LARGE SCALE GENOMIC DNA]</scope>
    <source>
        <strain evidence="3 4">CGMCC 1.12230</strain>
    </source>
</reference>
<keyword evidence="3" id="KW-0808">Transferase</keyword>
<dbReference type="GO" id="GO:0016757">
    <property type="term" value="F:glycosyltransferase activity"/>
    <property type="evidence" value="ECO:0007669"/>
    <property type="project" value="UniProtKB-KW"/>
</dbReference>
<comment type="caution">
    <text evidence="3">The sequence shown here is derived from an EMBL/GenBank/DDBJ whole genome shotgun (WGS) entry which is preliminary data.</text>
</comment>
<name>A0ABD6BCI1_9EURY</name>
<evidence type="ECO:0000313" key="4">
    <source>
        <dbReference type="Proteomes" id="UP001597076"/>
    </source>
</evidence>
<dbReference type="PANTHER" id="PTHR45947">
    <property type="entry name" value="SULFOQUINOVOSYL TRANSFERASE SQD2"/>
    <property type="match status" value="1"/>
</dbReference>
<dbReference type="Gene3D" id="3.40.50.2000">
    <property type="entry name" value="Glycogen Phosphorylase B"/>
    <property type="match status" value="2"/>
</dbReference>
<proteinExistence type="predicted"/>
<dbReference type="PANTHER" id="PTHR45947:SF3">
    <property type="entry name" value="SULFOQUINOVOSYL TRANSFERASE SQD2"/>
    <property type="match status" value="1"/>
</dbReference>
<dbReference type="EMBL" id="JBHUDI010000003">
    <property type="protein sequence ID" value="MFD1562776.1"/>
    <property type="molecule type" value="Genomic_DNA"/>
</dbReference>
<keyword evidence="3" id="KW-0328">Glycosyltransferase</keyword>
<dbReference type="SUPFAM" id="SSF53756">
    <property type="entry name" value="UDP-Glycosyltransferase/glycogen phosphorylase"/>
    <property type="match status" value="1"/>
</dbReference>
<dbReference type="Pfam" id="PF00534">
    <property type="entry name" value="Glycos_transf_1"/>
    <property type="match status" value="1"/>
</dbReference>
<accession>A0ABD6BCI1</accession>
<dbReference type="InterPro" id="IPR028098">
    <property type="entry name" value="Glyco_trans_4-like_N"/>
</dbReference>
<sequence length="372" mass="40840">MRILRIAQKLYPDVVGGGPYHVHALSRDQAAMGHDITVATVMSDQSLPATEERDGYTIRRFPAIASPLGNAISPALIDFVRNSDEYGVVHAHSHLYASTVAAAINRLVGETPLAITNHGLYSQSAPRAVFELYLRTIGRMTFQASDTVFCYTTIDRDRLRARGITSSIEVIANGIDTTRFTPTGPTADNIDKTMPTILFVGRLVKGKRLDRVIDALPAIQSAVPDTRLVVCGDGPLRPELEDLAIDLDVAGTLDFLGTVPYDEMPTVYRSADVLVLPSESEGLPRTVLEALATETPVITSDLPQLREIVEDTGKTVPIDEDVGLADAVIELLTDDHMREYCGMRGRERVEEQFDWEETVRKTTAALERLAIR</sequence>
<organism evidence="3 4">
    <name type="scientific">Haloarchaeobius amylolyticus</name>
    <dbReference type="NCBI Taxonomy" id="1198296"/>
    <lineage>
        <taxon>Archaea</taxon>
        <taxon>Methanobacteriati</taxon>
        <taxon>Methanobacteriota</taxon>
        <taxon>Stenosarchaea group</taxon>
        <taxon>Halobacteria</taxon>
        <taxon>Halobacteriales</taxon>
        <taxon>Halorubellaceae</taxon>
        <taxon>Haloarchaeobius</taxon>
    </lineage>
</organism>
<feature type="domain" description="Glycosyltransferase subfamily 4-like N-terminal" evidence="2">
    <location>
        <begin position="15"/>
        <end position="179"/>
    </location>
</feature>
<dbReference type="Pfam" id="PF13439">
    <property type="entry name" value="Glyco_transf_4"/>
    <property type="match status" value="1"/>
</dbReference>
<dbReference type="RefSeq" id="WP_390284720.1">
    <property type="nucleotide sequence ID" value="NZ_JBHUDI010000003.1"/>
</dbReference>
<gene>
    <name evidence="3" type="ORF">ACFR99_04335</name>
</gene>
<dbReference type="AlphaFoldDB" id="A0ABD6BCI1"/>
<feature type="domain" description="Glycosyl transferase family 1" evidence="1">
    <location>
        <begin position="189"/>
        <end position="348"/>
    </location>
</feature>
<evidence type="ECO:0000313" key="3">
    <source>
        <dbReference type="EMBL" id="MFD1562776.1"/>
    </source>
</evidence>
<dbReference type="InterPro" id="IPR001296">
    <property type="entry name" value="Glyco_trans_1"/>
</dbReference>
<evidence type="ECO:0000259" key="1">
    <source>
        <dbReference type="Pfam" id="PF00534"/>
    </source>
</evidence>
<protein>
    <submittedName>
        <fullName evidence="3">Glycosyltransferase family 4 protein</fullName>
        <ecNumber evidence="3">2.4.-.-</ecNumber>
    </submittedName>
</protein>
<keyword evidence="4" id="KW-1185">Reference proteome</keyword>
<evidence type="ECO:0000259" key="2">
    <source>
        <dbReference type="Pfam" id="PF13439"/>
    </source>
</evidence>
<dbReference type="CDD" id="cd03801">
    <property type="entry name" value="GT4_PimA-like"/>
    <property type="match status" value="1"/>
</dbReference>
<dbReference type="InterPro" id="IPR050194">
    <property type="entry name" value="Glycosyltransferase_grp1"/>
</dbReference>
<dbReference type="Proteomes" id="UP001597076">
    <property type="component" value="Unassembled WGS sequence"/>
</dbReference>
<dbReference type="EC" id="2.4.-.-" evidence="3"/>